<feature type="domain" description="BMC" evidence="6">
    <location>
        <begin position="24"/>
        <end position="108"/>
    </location>
</feature>
<dbReference type="PROSITE" id="PS51930">
    <property type="entry name" value="BMC_2"/>
    <property type="match status" value="2"/>
</dbReference>
<dbReference type="PANTHER" id="PTHR33941:SF11">
    <property type="entry name" value="BACTERIAL MICROCOMPARTMENT SHELL PROTEIN PDUJ"/>
    <property type="match status" value="1"/>
</dbReference>
<evidence type="ECO:0000256" key="4">
    <source>
        <dbReference type="ARBA" id="ARBA00024446"/>
    </source>
</evidence>
<dbReference type="SUPFAM" id="SSF143414">
    <property type="entry name" value="CcmK-like"/>
    <property type="match status" value="2"/>
</dbReference>
<accession>A0A5B8NQ69</accession>
<feature type="region of interest" description="Disordered" evidence="5">
    <location>
        <begin position="1"/>
        <end position="21"/>
    </location>
</feature>
<evidence type="ECO:0000256" key="2">
    <source>
        <dbReference type="ARBA" id="ARBA00023587"/>
    </source>
</evidence>
<dbReference type="GO" id="GO:0031470">
    <property type="term" value="C:carboxysome"/>
    <property type="evidence" value="ECO:0007669"/>
    <property type="project" value="UniProtKB-SubCell"/>
</dbReference>
<dbReference type="InterPro" id="IPR000249">
    <property type="entry name" value="BMC_dom"/>
</dbReference>
<evidence type="ECO:0000256" key="5">
    <source>
        <dbReference type="SAM" id="MobiDB-lite"/>
    </source>
</evidence>
<dbReference type="InterPro" id="IPR020808">
    <property type="entry name" value="Bact_microcomp_CS"/>
</dbReference>
<sequence length="306" mass="33421">MPSQLPAEFNHQSPPPQQHYSDSALGLVATTSFPAIVGTADMMLKSAEVILVGYEKIGSGHCTAIVRGKTADVRLAVDEGAKTAEQFGQLIAKLVIPRPMPNLEAVFPIGTRLAELAQQQRGYSNMSNRAIGLLETRGFPAMVAGADAMLKAADVQLTAYETIGAGLCTAIIRGSVANVAMAIEVGMQEAERVGELHAVMVIPRLMEDLEHTLPVAESLQEKEPQRESLSLPQKQEETTEKRQPLSLPQKEEETIEAEATDEEERPLIQLPELEKLEEREQKPEQEKKRQQAPPPEDNENSTDTNG</sequence>
<feature type="compositionally biased region" description="Acidic residues" evidence="5">
    <location>
        <begin position="253"/>
        <end position="264"/>
    </location>
</feature>
<dbReference type="SMART" id="SM00877">
    <property type="entry name" value="BMC"/>
    <property type="match status" value="2"/>
</dbReference>
<protein>
    <submittedName>
        <fullName evidence="7">BMC domain-containing protein</fullName>
    </submittedName>
</protein>
<organism evidence="7 8">
    <name type="scientific">Euhalothece natronophila Z-M001</name>
    <dbReference type="NCBI Taxonomy" id="522448"/>
    <lineage>
        <taxon>Bacteria</taxon>
        <taxon>Bacillati</taxon>
        <taxon>Cyanobacteriota</taxon>
        <taxon>Cyanophyceae</taxon>
        <taxon>Oscillatoriophycideae</taxon>
        <taxon>Chroococcales</taxon>
        <taxon>Halothecacae</taxon>
        <taxon>Halothece cluster</taxon>
        <taxon>Euhalothece</taxon>
    </lineage>
</organism>
<gene>
    <name evidence="7" type="ORF">FRE64_12380</name>
</gene>
<dbReference type="RefSeq" id="WP_146296527.1">
    <property type="nucleotide sequence ID" value="NZ_CP042326.1"/>
</dbReference>
<dbReference type="Pfam" id="PF00936">
    <property type="entry name" value="BMC"/>
    <property type="match status" value="2"/>
</dbReference>
<dbReference type="AlphaFoldDB" id="A0A5B8NQ69"/>
<dbReference type="InterPro" id="IPR044872">
    <property type="entry name" value="CcmK/CsoS1_BMC"/>
</dbReference>
<evidence type="ECO:0000313" key="8">
    <source>
        <dbReference type="Proteomes" id="UP000318453"/>
    </source>
</evidence>
<evidence type="ECO:0000256" key="3">
    <source>
        <dbReference type="ARBA" id="ARBA00023780"/>
    </source>
</evidence>
<dbReference type="InterPro" id="IPR037233">
    <property type="entry name" value="CcmK-like_sf"/>
</dbReference>
<evidence type="ECO:0000313" key="7">
    <source>
        <dbReference type="EMBL" id="QDZ40681.1"/>
    </source>
</evidence>
<comment type="similarity">
    <text evidence="3">Belongs to the bacterial microcompartments protein family. CsoS1 subfamily.</text>
</comment>
<feature type="domain" description="BMC" evidence="6">
    <location>
        <begin position="130"/>
        <end position="214"/>
    </location>
</feature>
<dbReference type="PROSITE" id="PS01139">
    <property type="entry name" value="BMC_1"/>
    <property type="match status" value="1"/>
</dbReference>
<keyword evidence="1" id="KW-0120">Carbon dioxide fixation</keyword>
<evidence type="ECO:0000256" key="1">
    <source>
        <dbReference type="ARBA" id="ARBA00023300"/>
    </source>
</evidence>
<keyword evidence="4" id="KW-1283">Bacterial microcompartment</keyword>
<dbReference type="GO" id="GO:0015977">
    <property type="term" value="P:carbon fixation"/>
    <property type="evidence" value="ECO:0007669"/>
    <property type="project" value="UniProtKB-KW"/>
</dbReference>
<dbReference type="Proteomes" id="UP000318453">
    <property type="component" value="Chromosome"/>
</dbReference>
<name>A0A5B8NQ69_9CHRO</name>
<feature type="region of interest" description="Disordered" evidence="5">
    <location>
        <begin position="217"/>
        <end position="306"/>
    </location>
</feature>
<keyword evidence="8" id="KW-1185">Reference proteome</keyword>
<dbReference type="CDD" id="cd07057">
    <property type="entry name" value="BMC_CcmK"/>
    <property type="match status" value="2"/>
</dbReference>
<dbReference type="Gene3D" id="3.30.70.1710">
    <property type="match status" value="2"/>
</dbReference>
<feature type="compositionally biased region" description="Basic and acidic residues" evidence="5">
    <location>
        <begin position="272"/>
        <end position="289"/>
    </location>
</feature>
<dbReference type="OrthoDB" id="5296101at2"/>
<dbReference type="EMBL" id="CP042326">
    <property type="protein sequence ID" value="QDZ40681.1"/>
    <property type="molecule type" value="Genomic_DNA"/>
</dbReference>
<comment type="subcellular location">
    <subcellularLocation>
        <location evidence="2">Carboxysome</location>
    </subcellularLocation>
</comment>
<evidence type="ECO:0000259" key="6">
    <source>
        <dbReference type="PROSITE" id="PS51930"/>
    </source>
</evidence>
<dbReference type="PANTHER" id="PTHR33941">
    <property type="entry name" value="PROPANEDIOL UTILIZATION PROTEIN PDUA"/>
    <property type="match status" value="1"/>
</dbReference>
<proteinExistence type="inferred from homology"/>
<feature type="compositionally biased region" description="Basic and acidic residues" evidence="5">
    <location>
        <begin position="234"/>
        <end position="243"/>
    </location>
</feature>
<dbReference type="KEGG" id="enn:FRE64_12380"/>
<reference evidence="7" key="1">
    <citation type="submission" date="2019-08" db="EMBL/GenBank/DDBJ databases">
        <title>Carotenoids and Carotenoid Binding Proteins in the Halophilic Cyanobacterium Euhalothece sp. ZM00.</title>
        <authorList>
            <person name="Cho S.M."/>
            <person name="Song J.Y."/>
            <person name="Park Y.-I."/>
        </authorList>
    </citation>
    <scope>NUCLEOTIDE SEQUENCE [LARGE SCALE GENOMIC DNA]</scope>
    <source>
        <strain evidence="7">Z-M001</strain>
    </source>
</reference>
<dbReference type="InterPro" id="IPR050575">
    <property type="entry name" value="BMC_shell"/>
</dbReference>